<reference evidence="2 3" key="1">
    <citation type="journal article" date="2020" name="Mol. Biol. Evol.">
        <title>Interspecific Gene Flow and the Evolution of Specialization in Black and White Rhinoceros.</title>
        <authorList>
            <person name="Moodley Y."/>
            <person name="Westbury M.V."/>
            <person name="Russo I.M."/>
            <person name="Gopalakrishnan S."/>
            <person name="Rakotoarivelo A."/>
            <person name="Olsen R.A."/>
            <person name="Prost S."/>
            <person name="Tunstall T."/>
            <person name="Ryder O.A."/>
            <person name="Dalen L."/>
            <person name="Bruford M.W."/>
        </authorList>
    </citation>
    <scope>NUCLEOTIDE SEQUENCE [LARGE SCALE GENOMIC DNA]</scope>
    <source>
        <strain evidence="2">SBR-YM</strain>
        <tissue evidence="2">Skin</tissue>
    </source>
</reference>
<keyword evidence="1" id="KW-1133">Transmembrane helix</keyword>
<evidence type="ECO:0000256" key="1">
    <source>
        <dbReference type="SAM" id="Phobius"/>
    </source>
</evidence>
<sequence length="312" mass="35367">KQGMNLIWRRLPNKHWQNESTGTMIWSSPVQQSRIMHLATLPHTHLAFIVDLERTLKVWNCQDEDALATRITPRACFSLEACLTKDGPFLMVSWHSEGDIYTLTVPGLRNVSKVNVFKYNVDLLHCSPDRKWIFASTHQHHLPKVGAALCASTLGREGQALGSLLTETVRRRNPSVSLPLSSCCRAYWAPRRINRITLMFRRGSSQETGFTTYDLATERTEGRTVIQAHQITSFLLPVDMESPICMGVSDGNMFVFESRPYLFLFTISGLLLQQFEDHQRTISNLWVVCMTLLLSLLIALTLTLSHSPLGIL</sequence>
<evidence type="ECO:0000313" key="2">
    <source>
        <dbReference type="EMBL" id="KAF5921667.1"/>
    </source>
</evidence>
<feature type="non-terminal residue" evidence="2">
    <location>
        <position position="312"/>
    </location>
</feature>
<comment type="caution">
    <text evidence="2">The sequence shown here is derived from an EMBL/GenBank/DDBJ whole genome shotgun (WGS) entry which is preliminary data.</text>
</comment>
<keyword evidence="1" id="KW-0812">Transmembrane</keyword>
<evidence type="ECO:0000313" key="3">
    <source>
        <dbReference type="Proteomes" id="UP000551758"/>
    </source>
</evidence>
<gene>
    <name evidence="2" type="ORF">HPG69_012837</name>
</gene>
<organism evidence="2 3">
    <name type="scientific">Diceros bicornis minor</name>
    <name type="common">South-central black rhinoceros</name>
    <dbReference type="NCBI Taxonomy" id="77932"/>
    <lineage>
        <taxon>Eukaryota</taxon>
        <taxon>Metazoa</taxon>
        <taxon>Chordata</taxon>
        <taxon>Craniata</taxon>
        <taxon>Vertebrata</taxon>
        <taxon>Euteleostomi</taxon>
        <taxon>Mammalia</taxon>
        <taxon>Eutheria</taxon>
        <taxon>Laurasiatheria</taxon>
        <taxon>Perissodactyla</taxon>
        <taxon>Rhinocerotidae</taxon>
        <taxon>Diceros</taxon>
    </lineage>
</organism>
<dbReference type="Proteomes" id="UP000551758">
    <property type="component" value="Unassembled WGS sequence"/>
</dbReference>
<dbReference type="AlphaFoldDB" id="A0A7J7F136"/>
<keyword evidence="1" id="KW-0472">Membrane</keyword>
<protein>
    <submittedName>
        <fullName evidence="2">Uncharacterized protein</fullName>
    </submittedName>
</protein>
<feature type="transmembrane region" description="Helical" evidence="1">
    <location>
        <begin position="284"/>
        <end position="304"/>
    </location>
</feature>
<accession>A0A7J7F136</accession>
<keyword evidence="3" id="KW-1185">Reference proteome</keyword>
<proteinExistence type="predicted"/>
<name>A0A7J7F136_DICBM</name>
<dbReference type="SUPFAM" id="SSF101908">
    <property type="entry name" value="Putative isomerase YbhE"/>
    <property type="match status" value="1"/>
</dbReference>
<dbReference type="EMBL" id="JACDTQ010001582">
    <property type="protein sequence ID" value="KAF5921667.1"/>
    <property type="molecule type" value="Genomic_DNA"/>
</dbReference>